<dbReference type="RefSeq" id="XP_018280254.1">
    <property type="nucleotide sequence ID" value="XM_018422682.1"/>
</dbReference>
<dbReference type="EMBL" id="KQ087192">
    <property type="protein sequence ID" value="KLT43763.1"/>
    <property type="molecule type" value="Genomic_DNA"/>
</dbReference>
<dbReference type="AlphaFoldDB" id="A0A0J0XRP6"/>
<feature type="region of interest" description="Disordered" evidence="1">
    <location>
        <begin position="1"/>
        <end position="24"/>
    </location>
</feature>
<dbReference type="Proteomes" id="UP000053611">
    <property type="component" value="Unassembled WGS sequence"/>
</dbReference>
<organism evidence="2 3">
    <name type="scientific">Cutaneotrichosporon oleaginosum</name>
    <dbReference type="NCBI Taxonomy" id="879819"/>
    <lineage>
        <taxon>Eukaryota</taxon>
        <taxon>Fungi</taxon>
        <taxon>Dikarya</taxon>
        <taxon>Basidiomycota</taxon>
        <taxon>Agaricomycotina</taxon>
        <taxon>Tremellomycetes</taxon>
        <taxon>Trichosporonales</taxon>
        <taxon>Trichosporonaceae</taxon>
        <taxon>Cutaneotrichosporon</taxon>
    </lineage>
</organism>
<sequence length="96" mass="10124">MTAVGELDAAAEPLTAQAEPSTAPARCVPSSLFGFLASEAFFAYMHPEAAASSWPDPTAEVVPTPQHPVSSGPATTDEHLITPTPAARRPTQQRRR</sequence>
<name>A0A0J0XRP6_9TREE</name>
<evidence type="ECO:0000313" key="3">
    <source>
        <dbReference type="Proteomes" id="UP000053611"/>
    </source>
</evidence>
<accession>A0A0J0XRP6</accession>
<protein>
    <submittedName>
        <fullName evidence="2">Uncharacterized protein</fullName>
    </submittedName>
</protein>
<dbReference type="GeneID" id="28983285"/>
<evidence type="ECO:0000313" key="2">
    <source>
        <dbReference type="EMBL" id="KLT43763.1"/>
    </source>
</evidence>
<gene>
    <name evidence="2" type="ORF">CC85DRAFT_284271</name>
</gene>
<feature type="region of interest" description="Disordered" evidence="1">
    <location>
        <begin position="52"/>
        <end position="96"/>
    </location>
</feature>
<evidence type="ECO:0000256" key="1">
    <source>
        <dbReference type="SAM" id="MobiDB-lite"/>
    </source>
</evidence>
<reference evidence="2 3" key="1">
    <citation type="submission" date="2015-03" db="EMBL/GenBank/DDBJ databases">
        <title>Genomics and transcriptomics of the oil-accumulating basidiomycete yeast T. oleaginosus allow insights into substrate utilization and the diverse evolutionary trajectories of mating systems in fungi.</title>
        <authorList>
            <consortium name="DOE Joint Genome Institute"/>
            <person name="Kourist R."/>
            <person name="Kracht O."/>
            <person name="Bracharz F."/>
            <person name="Lipzen A."/>
            <person name="Nolan M."/>
            <person name="Ohm R."/>
            <person name="Grigoriev I."/>
            <person name="Sun S."/>
            <person name="Heitman J."/>
            <person name="Bruck T."/>
            <person name="Nowrousian M."/>
        </authorList>
    </citation>
    <scope>NUCLEOTIDE SEQUENCE [LARGE SCALE GENOMIC DNA]</scope>
    <source>
        <strain evidence="2 3">IBC0246</strain>
    </source>
</reference>
<keyword evidence="3" id="KW-1185">Reference proteome</keyword>
<proteinExistence type="predicted"/>